<feature type="region of interest" description="Disordered" evidence="1">
    <location>
        <begin position="509"/>
        <end position="532"/>
    </location>
</feature>
<feature type="compositionally biased region" description="Basic and acidic residues" evidence="1">
    <location>
        <begin position="375"/>
        <end position="389"/>
    </location>
</feature>
<evidence type="ECO:0000256" key="1">
    <source>
        <dbReference type="SAM" id="MobiDB-lite"/>
    </source>
</evidence>
<protein>
    <submittedName>
        <fullName evidence="2">Uncharacterized protein</fullName>
    </submittedName>
</protein>
<feature type="region of interest" description="Disordered" evidence="1">
    <location>
        <begin position="370"/>
        <end position="389"/>
    </location>
</feature>
<evidence type="ECO:0000313" key="3">
    <source>
        <dbReference type="Proteomes" id="UP001176961"/>
    </source>
</evidence>
<feature type="region of interest" description="Disordered" evidence="1">
    <location>
        <begin position="429"/>
        <end position="495"/>
    </location>
</feature>
<accession>A0AA36HF32</accession>
<feature type="compositionally biased region" description="Basic and acidic residues" evidence="1">
    <location>
        <begin position="57"/>
        <end position="66"/>
    </location>
</feature>
<name>A0AA36HF32_CYLNA</name>
<feature type="compositionally biased region" description="Basic and acidic residues" evidence="1">
    <location>
        <begin position="453"/>
        <end position="464"/>
    </location>
</feature>
<organism evidence="2 3">
    <name type="scientific">Cylicocyclus nassatus</name>
    <name type="common">Nematode worm</name>
    <dbReference type="NCBI Taxonomy" id="53992"/>
    <lineage>
        <taxon>Eukaryota</taxon>
        <taxon>Metazoa</taxon>
        <taxon>Ecdysozoa</taxon>
        <taxon>Nematoda</taxon>
        <taxon>Chromadorea</taxon>
        <taxon>Rhabditida</taxon>
        <taxon>Rhabditina</taxon>
        <taxon>Rhabditomorpha</taxon>
        <taxon>Strongyloidea</taxon>
        <taxon>Strongylidae</taxon>
        <taxon>Cylicocyclus</taxon>
    </lineage>
</organism>
<gene>
    <name evidence="2" type="ORF">CYNAS_LOCUS21623</name>
</gene>
<feature type="compositionally biased region" description="Low complexity" evidence="1">
    <location>
        <begin position="150"/>
        <end position="162"/>
    </location>
</feature>
<evidence type="ECO:0000313" key="2">
    <source>
        <dbReference type="EMBL" id="CAJ0609640.1"/>
    </source>
</evidence>
<comment type="caution">
    <text evidence="2">The sequence shown here is derived from an EMBL/GenBank/DDBJ whole genome shotgun (WGS) entry which is preliminary data.</text>
</comment>
<dbReference type="Proteomes" id="UP001176961">
    <property type="component" value="Unassembled WGS sequence"/>
</dbReference>
<sequence length="922" mass="103405">MDHPIGLVRDNPFVKNDLCMRARSLPNSLSRRPAALPKVPSSNTTLSGAPPALRTLRPVDQKKDLGKSSSTAGAMDDNHDTSSLGSGSELEYGPGIVERLKAKFHRLSGLASRDAKVSPHATGKRCPSVDDILSTAEEEPLLRRTNTAMSGRSSASLSPLSKRQSHSTGDMLDAVDDHRTFVVHRTINLESEEFPDKSISALRRKFEINVQRRPSQNLRHVKNLAISTYESRSLPTSVDFSHRSSAMPMKRDITSPLELRMVETSRKSVTSPTTDLSRPFNIFIPEEDGVEKDRMLPLVGSERYMSPVVPLTASAPKMDLTHHDYQKPFRVLEVLNQATVIKRHDKTEEPEFVRIGRRIRKNSANWEDFEQIRSPSRERGPTLRVEKGAKPLPEFSHSSRKVPFVRRRAEVPNLTRQASIVTDDFYETSRPSISSLTHSSARSLDMMSPPDPDSARQRSTDDVSSKPTVFIRTDDLPPAMDASPPPEEPRPPQHQESIDADHEYILRGRTPEVRSPSLPPFSSPPVIPRNMDDTGVTEMQRLLTRFRKERDERHLGKIVEPLENDSFSEQQRKPLQERPPVHTVVGVRPSLPPANRPLFVHRAVNLSRPNVVNISVKGDTPTLLAKRYDDDDSVDVSPSVPSTIKTPSTSPTSWTAPVQQEAPRKSLSAKYIEEKSKTPSPITRQNFDTAHHQAMTHYPHFAKSPELLGERVSRPTLKNNEESSSDNDDEEHHPLSGLPPDLDTVIIAGDGNPVRHSLLSLVMEEDIPALMEAMSEKYTCEFEDLDESRPSTSSILHAPETRKERRKARQVSSIRFEETKPKVYTYLDEGSAIDKNKWEEGVHVDYETYQNIIASEVEEYKKSVAELQKWKENIAAQAAEVGLTHDDDSLQVNGVTSRFDFSPIHNDNSTICLTSGDLITSF</sequence>
<dbReference type="AlphaFoldDB" id="A0AA36HF32"/>
<feature type="region of interest" description="Disordered" evidence="1">
    <location>
        <begin position="30"/>
        <end position="90"/>
    </location>
</feature>
<feature type="region of interest" description="Disordered" evidence="1">
    <location>
        <begin position="629"/>
        <end position="665"/>
    </location>
</feature>
<feature type="compositionally biased region" description="Pro residues" evidence="1">
    <location>
        <begin position="517"/>
        <end position="527"/>
    </location>
</feature>
<proteinExistence type="predicted"/>
<feature type="compositionally biased region" description="Polar residues" evidence="1">
    <location>
        <begin position="429"/>
        <end position="442"/>
    </location>
</feature>
<feature type="region of interest" description="Disordered" evidence="1">
    <location>
        <begin position="144"/>
        <end position="169"/>
    </location>
</feature>
<feature type="region of interest" description="Disordered" evidence="1">
    <location>
        <begin position="717"/>
        <end position="744"/>
    </location>
</feature>
<dbReference type="EMBL" id="CATQJL010000326">
    <property type="protein sequence ID" value="CAJ0609640.1"/>
    <property type="molecule type" value="Genomic_DNA"/>
</dbReference>
<feature type="compositionally biased region" description="Low complexity" evidence="1">
    <location>
        <begin position="635"/>
        <end position="657"/>
    </location>
</feature>
<reference evidence="2" key="1">
    <citation type="submission" date="2023-07" db="EMBL/GenBank/DDBJ databases">
        <authorList>
            <consortium name="CYATHOMIX"/>
        </authorList>
    </citation>
    <scope>NUCLEOTIDE SEQUENCE</scope>
    <source>
        <strain evidence="2">N/A</strain>
    </source>
</reference>
<keyword evidence="3" id="KW-1185">Reference proteome</keyword>